<gene>
    <name evidence="1" type="ORF">ACFPZF_13035</name>
</gene>
<sequence length="179" mass="19182">MDASSAAVLGAAVGALGGLGGGVVAAAGQARQQRRQHDRERQRWRDEVRRAAYGGILTATKQLSNALWKAADQLAQRDAGPAEWQARHEDVHNAWTQFSAAVADVGVAGPQNVVDAAEDLRHVMYDWEMICTAWTHTAIREGSGHVGDFADRFKAAAGAKRAPDRAFQVAARRALGTND</sequence>
<keyword evidence="2" id="KW-1185">Reference proteome</keyword>
<evidence type="ECO:0000313" key="1">
    <source>
        <dbReference type="EMBL" id="MFC5642269.1"/>
    </source>
</evidence>
<comment type="caution">
    <text evidence="1">The sequence shown here is derived from an EMBL/GenBank/DDBJ whole genome shotgun (WGS) entry which is preliminary data.</text>
</comment>
<evidence type="ECO:0000313" key="2">
    <source>
        <dbReference type="Proteomes" id="UP001596066"/>
    </source>
</evidence>
<organism evidence="1 2">
    <name type="scientific">Kitasatospora cinereorecta</name>
    <dbReference type="NCBI Taxonomy" id="285560"/>
    <lineage>
        <taxon>Bacteria</taxon>
        <taxon>Bacillati</taxon>
        <taxon>Actinomycetota</taxon>
        <taxon>Actinomycetes</taxon>
        <taxon>Kitasatosporales</taxon>
        <taxon>Streptomycetaceae</taxon>
        <taxon>Kitasatospora</taxon>
    </lineage>
</organism>
<dbReference type="Proteomes" id="UP001596066">
    <property type="component" value="Unassembled WGS sequence"/>
</dbReference>
<dbReference type="EMBL" id="JBHSOC010000018">
    <property type="protein sequence ID" value="MFC5642269.1"/>
    <property type="molecule type" value="Genomic_DNA"/>
</dbReference>
<protein>
    <submittedName>
        <fullName evidence="1">Uncharacterized protein</fullName>
    </submittedName>
</protein>
<dbReference type="RefSeq" id="WP_346143658.1">
    <property type="nucleotide sequence ID" value="NZ_BAAAUA010000014.1"/>
</dbReference>
<name>A0ABW0VBF5_9ACTN</name>
<reference evidence="2" key="1">
    <citation type="journal article" date="2019" name="Int. J. Syst. Evol. Microbiol.">
        <title>The Global Catalogue of Microorganisms (GCM) 10K type strain sequencing project: providing services to taxonomists for standard genome sequencing and annotation.</title>
        <authorList>
            <consortium name="The Broad Institute Genomics Platform"/>
            <consortium name="The Broad Institute Genome Sequencing Center for Infectious Disease"/>
            <person name="Wu L."/>
            <person name="Ma J."/>
        </authorList>
    </citation>
    <scope>NUCLEOTIDE SEQUENCE [LARGE SCALE GENOMIC DNA]</scope>
    <source>
        <strain evidence="2">CGMCC 4.1622</strain>
    </source>
</reference>
<accession>A0ABW0VBF5</accession>
<proteinExistence type="predicted"/>